<dbReference type="RefSeq" id="WP_010899517.1">
    <property type="nucleotide sequence ID" value="NC_002570.2"/>
</dbReference>
<name>Q9K7I5_HALH5</name>
<evidence type="ECO:0000313" key="4">
    <source>
        <dbReference type="Proteomes" id="UP000001258"/>
    </source>
</evidence>
<dbReference type="CDD" id="cd03801">
    <property type="entry name" value="GT4_PimA-like"/>
    <property type="match status" value="1"/>
</dbReference>
<sequence length="397" mass="45687">MRILIATYWSYPSLGGITTYIKELSQQLMRNGYHVDIFSLHPSLKSYYVVNSDVKFSKKKMKAMISNQNASLPSDLWMRYQEIERSCYEAAASQLPLNQYDLIHTQDIFSTNIFSRIKPKNVPLVTTVHGCFSTEMIRYGIIKKNTERWKYSTEFESRALSESQHIITPSNWLNHYLKELFCLKGVRITTVHNGLSVSSFLSKLNQAFHPPSSQSKKIVLSCIARLTPLKGHIYLLDALAELKKNTLDWECWFIGNGEIKKKLVNKTRKLNLQNHVKFLGFQKDIPNSLNQTDILILPSLQENLPYVIMEAQISGTPVIATHVGGIPEMIEPFRTGLLSPPKDSDTLYKNIQLLLQNKTLKTDIIRSAKEFGEKQWAIERTTKEVNAIYQEERQRIN</sequence>
<proteinExistence type="predicted"/>
<dbReference type="STRING" id="272558.gene:10729289"/>
<dbReference type="Proteomes" id="UP000001258">
    <property type="component" value="Chromosome"/>
</dbReference>
<dbReference type="PANTHER" id="PTHR45947:SF14">
    <property type="entry name" value="SLL1723 PROTEIN"/>
    <property type="match status" value="1"/>
</dbReference>
<feature type="domain" description="Glycosyl transferase family 1" evidence="1">
    <location>
        <begin position="213"/>
        <end position="370"/>
    </location>
</feature>
<dbReference type="AlphaFoldDB" id="Q9K7I5"/>
<dbReference type="eggNOG" id="COG0438">
    <property type="taxonomic scope" value="Bacteria"/>
</dbReference>
<dbReference type="InterPro" id="IPR028098">
    <property type="entry name" value="Glyco_trans_4-like_N"/>
</dbReference>
<feature type="domain" description="Glycosyltransferase subfamily 4-like N-terminal" evidence="2">
    <location>
        <begin position="15"/>
        <end position="196"/>
    </location>
</feature>
<reference evidence="3 4" key="1">
    <citation type="journal article" date="2000" name="Nucleic Acids Res.">
        <title>Complete genome sequence of the alkaliphilic bacterium Bacillus halodurans and genomic sequence comparison with Bacillus subtilis.</title>
        <authorList>
            <person name="Takami H."/>
            <person name="Nakasone K."/>
            <person name="Takaki Y."/>
            <person name="Maeno G."/>
            <person name="Sasaki R."/>
            <person name="Masui N."/>
            <person name="Fuji F."/>
            <person name="Hirama C."/>
            <person name="Nakamura Y."/>
            <person name="Ogasawara N."/>
            <person name="Kuhara S."/>
            <person name="Horikoshi K."/>
        </authorList>
    </citation>
    <scope>NUCLEOTIDE SEQUENCE [LARGE SCALE GENOMIC DNA]</scope>
    <source>
        <strain evidence="4">ATCC BAA-125 / DSM 18197 / FERM 7344 / JCM 9153 / C-125</strain>
    </source>
</reference>
<dbReference type="EMBL" id="BA000004">
    <property type="protein sequence ID" value="BAB07095.1"/>
    <property type="molecule type" value="Genomic_DNA"/>
</dbReference>
<gene>
    <name evidence="3" type="ordered locus">BH3376</name>
</gene>
<dbReference type="KEGG" id="bha:BH3376"/>
<dbReference type="PANTHER" id="PTHR45947">
    <property type="entry name" value="SULFOQUINOVOSYL TRANSFERASE SQD2"/>
    <property type="match status" value="1"/>
</dbReference>
<dbReference type="OrthoDB" id="9815550at2"/>
<dbReference type="HOGENOM" id="CLU_009583_2_5_9"/>
<dbReference type="PIR" id="H84071">
    <property type="entry name" value="H84071"/>
</dbReference>
<dbReference type="InterPro" id="IPR050194">
    <property type="entry name" value="Glycosyltransferase_grp1"/>
</dbReference>
<dbReference type="Pfam" id="PF13439">
    <property type="entry name" value="Glyco_transf_4"/>
    <property type="match status" value="1"/>
</dbReference>
<keyword evidence="4" id="KW-1185">Reference proteome</keyword>
<dbReference type="CAZy" id="GT4">
    <property type="family name" value="Glycosyltransferase Family 4"/>
</dbReference>
<dbReference type="InterPro" id="IPR001296">
    <property type="entry name" value="Glyco_trans_1"/>
</dbReference>
<evidence type="ECO:0000313" key="3">
    <source>
        <dbReference type="EMBL" id="BAB07095.1"/>
    </source>
</evidence>
<dbReference type="Gene3D" id="3.40.50.2000">
    <property type="entry name" value="Glycogen Phosphorylase B"/>
    <property type="match status" value="2"/>
</dbReference>
<evidence type="ECO:0000259" key="1">
    <source>
        <dbReference type="Pfam" id="PF00534"/>
    </source>
</evidence>
<protein>
    <submittedName>
        <fullName evidence="3">Lipopolysaccharide biosynthesis</fullName>
    </submittedName>
</protein>
<dbReference type="SUPFAM" id="SSF53756">
    <property type="entry name" value="UDP-Glycosyltransferase/glycogen phosphorylase"/>
    <property type="match status" value="1"/>
</dbReference>
<dbReference type="Pfam" id="PF00534">
    <property type="entry name" value="Glycos_transf_1"/>
    <property type="match status" value="1"/>
</dbReference>
<dbReference type="GO" id="GO:0016757">
    <property type="term" value="F:glycosyltransferase activity"/>
    <property type="evidence" value="ECO:0007669"/>
    <property type="project" value="InterPro"/>
</dbReference>
<accession>Q9K7I5</accession>
<organism evidence="3 4">
    <name type="scientific">Halalkalibacterium halodurans (strain ATCC BAA-125 / DSM 18197 / FERM 7344 / JCM 9153 / C-125)</name>
    <name type="common">Bacillus halodurans</name>
    <dbReference type="NCBI Taxonomy" id="272558"/>
    <lineage>
        <taxon>Bacteria</taxon>
        <taxon>Bacillati</taxon>
        <taxon>Bacillota</taxon>
        <taxon>Bacilli</taxon>
        <taxon>Bacillales</taxon>
        <taxon>Bacillaceae</taxon>
        <taxon>Halalkalibacterium (ex Joshi et al. 2022)</taxon>
    </lineage>
</organism>
<evidence type="ECO:0000259" key="2">
    <source>
        <dbReference type="Pfam" id="PF13439"/>
    </source>
</evidence>